<name>A0ABY8AQA2_9GAMM</name>
<protein>
    <submittedName>
        <fullName evidence="7">Fatty acyl-AMP ligase</fullName>
    </submittedName>
</protein>
<dbReference type="GO" id="GO:0016874">
    <property type="term" value="F:ligase activity"/>
    <property type="evidence" value="ECO:0007669"/>
    <property type="project" value="UniProtKB-KW"/>
</dbReference>
<organism evidence="7 8">
    <name type="scientific">Legionella cardiaca</name>
    <dbReference type="NCBI Taxonomy" id="1071983"/>
    <lineage>
        <taxon>Bacteria</taxon>
        <taxon>Pseudomonadati</taxon>
        <taxon>Pseudomonadota</taxon>
        <taxon>Gammaproteobacteria</taxon>
        <taxon>Legionellales</taxon>
        <taxon>Legionellaceae</taxon>
        <taxon>Legionella</taxon>
    </lineage>
</organism>
<dbReference type="PANTHER" id="PTHR22754">
    <property type="entry name" value="DISCO-INTERACTING PROTEIN 2 DIP2 -RELATED"/>
    <property type="match status" value="1"/>
</dbReference>
<evidence type="ECO:0000256" key="1">
    <source>
        <dbReference type="ARBA" id="ARBA00006432"/>
    </source>
</evidence>
<sequence length="590" mass="66657">MAIATITQILKDLCKTQPALELYRFIENDETVKIITPVELDHQAKKIAAKLQKYQIKQKTAVLLYEPSCEYIFALFGCLYAGVIAVPAYPPITDEMATTLKKIIDNADAKIVLTSQKISASLRKLKVLTPLLSLIKPLIKNKTKENILEASTQLNQLKILTSAKISDQLVAQYKEERLCDKDIAYLQYTSGSTSKPKGVVITHQNLMANLQQLVQDYKFTRSDVVVTWLPPYHDMGLISGIFIPLFVGIKSIHLSPINFLQKPLMWLKAISDYQGTVAGGPDFSFRLCSNKIKLEGIKDLNLASWRIAFCGAETVHSSTFPIFYNKFARYSLKENIFIPCYGLAESVVYVCGVRLNATAYYKNFNKKKLIEEGIAEIHKSEHEGKRLVSVGFCSPNAHVQIVNPDSQEIMPDGHVGEIWFHGPNAATAYWRNSEDSQSQLNARIKNAQEHRTYVRTGDLGFKYQDELFITGRIKDLIIINGLNHYPQDLELSVREEFFSTDIGSIAAFAVNEDDCENVIMLVEHKKSSQLNSLELSQKVHEIIREKHLITIKKVLLVPAKTIPKTTSGKIKRAQCREYYVNGRISCLFEL</sequence>
<gene>
    <name evidence="7" type="ORF">PXX05_13120</name>
</gene>
<accession>A0ABY8AQA2</accession>
<evidence type="ECO:0000259" key="6">
    <source>
        <dbReference type="Pfam" id="PF23024"/>
    </source>
</evidence>
<reference evidence="7 8" key="1">
    <citation type="submission" date="2023-02" db="EMBL/GenBank/DDBJ databases">
        <title>Genome Sequence of L. cardiaca H63T.</title>
        <authorList>
            <person name="Lopez A.E."/>
            <person name="Cianciotto N.P."/>
        </authorList>
    </citation>
    <scope>NUCLEOTIDE SEQUENCE [LARGE SCALE GENOMIC DNA]</scope>
    <source>
        <strain evidence="7 8">H63</strain>
    </source>
</reference>
<dbReference type="Pfam" id="PF23024">
    <property type="entry name" value="AMP-dom_DIP2-like"/>
    <property type="match status" value="1"/>
</dbReference>
<keyword evidence="4" id="KW-0443">Lipid metabolism</keyword>
<dbReference type="Pfam" id="PF00501">
    <property type="entry name" value="AMP-binding"/>
    <property type="match status" value="1"/>
</dbReference>
<dbReference type="CDD" id="cd05931">
    <property type="entry name" value="FAAL"/>
    <property type="match status" value="1"/>
</dbReference>
<keyword evidence="2 7" id="KW-0436">Ligase</keyword>
<dbReference type="SUPFAM" id="SSF56801">
    <property type="entry name" value="Acetyl-CoA synthetase-like"/>
    <property type="match status" value="1"/>
</dbReference>
<dbReference type="RefSeq" id="WP_275088641.1">
    <property type="nucleotide sequence ID" value="NZ_CP119078.1"/>
</dbReference>
<proteinExistence type="inferred from homology"/>
<dbReference type="Gene3D" id="3.30.300.30">
    <property type="match status" value="1"/>
</dbReference>
<dbReference type="Gene3D" id="3.40.50.12780">
    <property type="entry name" value="N-terminal domain of ligase-like"/>
    <property type="match status" value="1"/>
</dbReference>
<evidence type="ECO:0000313" key="7">
    <source>
        <dbReference type="EMBL" id="WED42825.1"/>
    </source>
</evidence>
<evidence type="ECO:0000259" key="5">
    <source>
        <dbReference type="Pfam" id="PF00501"/>
    </source>
</evidence>
<comment type="similarity">
    <text evidence="1">Belongs to the ATP-dependent AMP-binding enzyme family.</text>
</comment>
<dbReference type="InterPro" id="IPR045851">
    <property type="entry name" value="AMP-bd_C_sf"/>
</dbReference>
<keyword evidence="8" id="KW-1185">Reference proteome</keyword>
<feature type="domain" description="AMP-dependent synthetase/ligase" evidence="5">
    <location>
        <begin position="34"/>
        <end position="430"/>
    </location>
</feature>
<dbReference type="EMBL" id="CP119078">
    <property type="protein sequence ID" value="WED42825.1"/>
    <property type="molecule type" value="Genomic_DNA"/>
</dbReference>
<dbReference type="PANTHER" id="PTHR22754:SF32">
    <property type="entry name" value="DISCO-INTERACTING PROTEIN 2"/>
    <property type="match status" value="1"/>
</dbReference>
<dbReference type="Proteomes" id="UP001222087">
    <property type="component" value="Chromosome"/>
</dbReference>
<evidence type="ECO:0000256" key="3">
    <source>
        <dbReference type="ARBA" id="ARBA00022832"/>
    </source>
</evidence>
<keyword evidence="3" id="KW-0276">Fatty acid metabolism</keyword>
<dbReference type="InterPro" id="IPR040097">
    <property type="entry name" value="FAAL/FAAC"/>
</dbReference>
<evidence type="ECO:0000256" key="4">
    <source>
        <dbReference type="ARBA" id="ARBA00023098"/>
    </source>
</evidence>
<evidence type="ECO:0000313" key="8">
    <source>
        <dbReference type="Proteomes" id="UP001222087"/>
    </source>
</evidence>
<dbReference type="InterPro" id="IPR025110">
    <property type="entry name" value="AMP-bd_C"/>
</dbReference>
<dbReference type="InterPro" id="IPR000873">
    <property type="entry name" value="AMP-dep_synth/lig_dom"/>
</dbReference>
<dbReference type="InterPro" id="IPR042099">
    <property type="entry name" value="ANL_N_sf"/>
</dbReference>
<dbReference type="InterPro" id="IPR020845">
    <property type="entry name" value="AMP-binding_CS"/>
</dbReference>
<evidence type="ECO:0000256" key="2">
    <source>
        <dbReference type="ARBA" id="ARBA00022598"/>
    </source>
</evidence>
<feature type="domain" description="AMP-binding enzyme C-terminal" evidence="6">
    <location>
        <begin position="475"/>
        <end position="585"/>
    </location>
</feature>
<dbReference type="PROSITE" id="PS00455">
    <property type="entry name" value="AMP_BINDING"/>
    <property type="match status" value="1"/>
</dbReference>